<dbReference type="HAMAP" id="MF_03027">
    <property type="entry name" value="BOP1"/>
    <property type="match status" value="1"/>
</dbReference>
<dbReference type="GO" id="GO:0005654">
    <property type="term" value="C:nucleoplasm"/>
    <property type="evidence" value="ECO:0007669"/>
    <property type="project" value="UniProtKB-SubCell"/>
</dbReference>
<feature type="region of interest" description="Disordered" evidence="17">
    <location>
        <begin position="344"/>
        <end position="460"/>
    </location>
</feature>
<dbReference type="PROSITE" id="PS50294">
    <property type="entry name" value="WD_REPEATS_REGION"/>
    <property type="match status" value="1"/>
</dbReference>
<feature type="region of interest" description="Disordered" evidence="17">
    <location>
        <begin position="285"/>
        <end position="304"/>
    </location>
</feature>
<keyword evidence="5 16" id="KW-0853">WD repeat</keyword>
<comment type="similarity">
    <text evidence="2">Belongs to the SRP receptor beta subunit family.</text>
</comment>
<dbReference type="SUPFAM" id="SSF50978">
    <property type="entry name" value="WD40 repeat-like"/>
    <property type="match status" value="1"/>
</dbReference>
<dbReference type="PROSITE" id="PS00678">
    <property type="entry name" value="WD_REPEATS_1"/>
    <property type="match status" value="1"/>
</dbReference>
<name>A0AAF0EYV3_9BASI</name>
<dbReference type="PROSITE" id="PS50082">
    <property type="entry name" value="WD_REPEATS_2"/>
    <property type="match status" value="3"/>
</dbReference>
<keyword evidence="10 18" id="KW-1133">Transmembrane helix</keyword>
<dbReference type="Pfam" id="PF00400">
    <property type="entry name" value="WD40"/>
    <property type="match status" value="4"/>
</dbReference>
<feature type="transmembrane region" description="Helical" evidence="18">
    <location>
        <begin position="7"/>
        <end position="32"/>
    </location>
</feature>
<dbReference type="Gene3D" id="2.130.10.10">
    <property type="entry name" value="YVTN repeat-like/Quinoprotein amine dehydrogenase"/>
    <property type="match status" value="1"/>
</dbReference>
<keyword evidence="11" id="KW-0342">GTP-binding</keyword>
<dbReference type="AlphaFoldDB" id="A0AAF0EYV3"/>
<dbReference type="InterPro" id="IPR012953">
    <property type="entry name" value="BOP1_N_dom"/>
</dbReference>
<gene>
    <name evidence="15 20" type="primary">ERB1</name>
    <name evidence="20" type="ORF">MCUN1_001972</name>
</gene>
<evidence type="ECO:0000313" key="20">
    <source>
        <dbReference type="EMBL" id="WFD35123.1"/>
    </source>
</evidence>
<dbReference type="EMBL" id="CP119879">
    <property type="protein sequence ID" value="WFD35123.1"/>
    <property type="molecule type" value="Genomic_DNA"/>
</dbReference>
<dbReference type="PANTHER" id="PTHR17605:SF0">
    <property type="entry name" value="RIBOSOME BIOGENESIS PROTEIN BOP1"/>
    <property type="match status" value="1"/>
</dbReference>
<feature type="domain" description="BOP1 N-terminal" evidence="19">
    <location>
        <begin position="551"/>
        <end position="807"/>
    </location>
</feature>
<dbReference type="SMART" id="SM01035">
    <property type="entry name" value="BOP1NT"/>
    <property type="match status" value="1"/>
</dbReference>
<evidence type="ECO:0000256" key="15">
    <source>
        <dbReference type="HAMAP-Rule" id="MF_03027"/>
    </source>
</evidence>
<evidence type="ECO:0000256" key="13">
    <source>
        <dbReference type="ARBA" id="ARBA00023170"/>
    </source>
</evidence>
<protein>
    <recommendedName>
        <fullName evidence="15">Ribosome biogenesis protein ERB1</fullName>
    </recommendedName>
    <alternativeName>
        <fullName evidence="15">Eukaryotic ribosome biogenesis protein 1</fullName>
    </alternativeName>
</protein>
<comment type="subcellular location">
    <subcellularLocation>
        <location evidence="1">Endoplasmic reticulum membrane</location>
        <topology evidence="1">Single-pass membrane protein</topology>
    </subcellularLocation>
    <subcellularLocation>
        <location evidence="15">Nucleus</location>
        <location evidence="15">Nucleolus</location>
    </subcellularLocation>
    <subcellularLocation>
        <location evidence="15">Nucleus</location>
        <location evidence="15">Nucleoplasm</location>
    </subcellularLocation>
</comment>
<evidence type="ECO:0000256" key="11">
    <source>
        <dbReference type="ARBA" id="ARBA00023134"/>
    </source>
</evidence>
<keyword evidence="12 18" id="KW-0472">Membrane</keyword>
<feature type="repeat" description="WD" evidence="16">
    <location>
        <begin position="1093"/>
        <end position="1134"/>
    </location>
</feature>
<evidence type="ECO:0000256" key="4">
    <source>
        <dbReference type="ARBA" id="ARBA00022552"/>
    </source>
</evidence>
<evidence type="ECO:0000256" key="5">
    <source>
        <dbReference type="ARBA" id="ARBA00022574"/>
    </source>
</evidence>
<proteinExistence type="inferred from homology"/>
<dbReference type="SUPFAM" id="SSF52540">
    <property type="entry name" value="P-loop containing nucleoside triphosphate hydrolases"/>
    <property type="match status" value="1"/>
</dbReference>
<sequence>MDLCERVAVLPPVACSYAPVVIAVLVVVLAAATTLRKSQPQLAQPVSVRQSSGPPRVVLIGAEQSGKTSLFLRTTLGAAPPTATSQKENSALVPAGDLVKRAVTLVDMPGHPRLRSGAAERLASADGVVICIDASVASRGGGTAAALSALKQTSLQDALAQSVDLLHDTLTKLAQEDRQVSLLVLFTRIDQSPLFANKSLLGDEKRRTQLLSRCRAGIDTALARRRASRGIRGGRASRVTVGGIDEVQAEATPGILGRITDVLSAVPFFARFVKKADLPLTTSDAAHPTHYGHNVRDGQGHAVSDERDYVDVSRSGSSEVLERLDAKIIAGGRATFGLASVDQTAPGAVPARPQPRIAKQPDMLPERVALELGDDDEDEDGGDREGDDDDDEEDDEFPEIDAEDDDDADEDEEDADDDDDEEDTDATSASGFNSEDIDNWDDADEKIHGDDDAALSDSDAEGALERMIARARAKPVEAERTTNRLGIDRDDAARFFDDSRNEDGSARGRWVRSEVTGERKLEYPPIEPEYDSDSSTEDVTNRIGNVPIEWYDDLPHIGYDIDGKRVMRPAKGDELDKFLATVEGDGDAWFSAHDKKSGQDVRLTDEELDIIQRLQRAEIPAEYDQYEPATDWFTSRQSVMPMTARPEPKSRFVPSKWEHKKVMKIVRAIRQGRIVAHAPGKEKPKFYNIWSDADQARADHPMHMPAPKLPLPTHAESYNPPAEYLFNDEERKEWEAADPSDRKLDYMPAKYGALRLVPRYENALNDRFHRCLDLYLAPRMRRKRLEIEDPEELLPKLPSPRDLRPFPAHTDVLYSHPGAVRVRTVAPDPTGTWVVTGADDGFVRLWDVALGRCVGAWDMNIGVPKADRGPVYSASWCPNRQLALVAVVSVGKVSLIAPPQCSVGVPATQTLSYRHAAAGFESSANVSETVRWVRPTEAERQTGVAVHVTLSTSRGSGSVSLVPKHVSWHARGDYFSTVCPDAGAGPLAVLIHQMSRHRSQAPFARSRKAGSSSFAVQCACFHPSRPILFVATQRYVRMFDLVAQKLLKTLQPGVRWVSSMDVHPSGDHLLVGSYDRRVLWFDLDLAAYPYKKLRYHTRAVRSVAYHPRLPLFATASDDGTVHVFHATVSSDLAQNALLVPLKVLRGHSVRDALGVLGLQWHPTLPWLLSAGADGDARLWTP</sequence>
<dbReference type="GO" id="GO:0000466">
    <property type="term" value="P:maturation of 5.8S rRNA from tricistronic rRNA transcript (SSU-rRNA, 5.8S rRNA, LSU-rRNA)"/>
    <property type="evidence" value="ECO:0007669"/>
    <property type="project" value="UniProtKB-UniRule"/>
</dbReference>
<organism evidence="20 21">
    <name type="scientific">Malassezia cuniculi</name>
    <dbReference type="NCBI Taxonomy" id="948313"/>
    <lineage>
        <taxon>Eukaryota</taxon>
        <taxon>Fungi</taxon>
        <taxon>Dikarya</taxon>
        <taxon>Basidiomycota</taxon>
        <taxon>Ustilaginomycotina</taxon>
        <taxon>Malasseziomycetes</taxon>
        <taxon>Malasseziales</taxon>
        <taxon>Malasseziaceae</taxon>
        <taxon>Malassezia</taxon>
    </lineage>
</organism>
<evidence type="ECO:0000256" key="7">
    <source>
        <dbReference type="ARBA" id="ARBA00022737"/>
    </source>
</evidence>
<reference evidence="20" key="1">
    <citation type="submission" date="2023-03" db="EMBL/GenBank/DDBJ databases">
        <title>Mating type loci evolution in Malassezia.</title>
        <authorList>
            <person name="Coelho M.A."/>
        </authorList>
    </citation>
    <scope>NUCLEOTIDE SEQUENCE</scope>
    <source>
        <strain evidence="20">CBS 11721</strain>
    </source>
</reference>
<dbReference type="Gene3D" id="3.40.50.300">
    <property type="entry name" value="P-loop containing nucleotide triphosphate hydrolases"/>
    <property type="match status" value="1"/>
</dbReference>
<feature type="compositionally biased region" description="Basic and acidic residues" evidence="17">
    <location>
        <begin position="294"/>
        <end position="304"/>
    </location>
</feature>
<comment type="subunit">
    <text evidence="15">Component of the NOP7 complex, composed of ERB1, NOP7 and YTM1. Within the NOP7 complex ERB1 appears to interact directly with NOP7 and YTM1. The NOP7 complex also associates with the 66S pre-ribosome.</text>
</comment>
<dbReference type="InterPro" id="IPR001680">
    <property type="entry name" value="WD40_rpt"/>
</dbReference>
<keyword evidence="14 15" id="KW-0539">Nucleus</keyword>
<dbReference type="InterPro" id="IPR019775">
    <property type="entry name" value="WD40_repeat_CS"/>
</dbReference>
<evidence type="ECO:0000256" key="6">
    <source>
        <dbReference type="ARBA" id="ARBA00022692"/>
    </source>
</evidence>
<dbReference type="InterPro" id="IPR036322">
    <property type="entry name" value="WD40_repeat_dom_sf"/>
</dbReference>
<dbReference type="Pfam" id="PF08145">
    <property type="entry name" value="BOP1NT"/>
    <property type="match status" value="1"/>
</dbReference>
<dbReference type="FunFam" id="2.130.10.10:FF:000576">
    <property type="entry name" value="Ribosome biogenesis protein ERB1"/>
    <property type="match status" value="1"/>
</dbReference>
<evidence type="ECO:0000313" key="21">
    <source>
        <dbReference type="Proteomes" id="UP001219933"/>
    </source>
</evidence>
<keyword evidence="3 15" id="KW-0690">Ribosome biogenesis</keyword>
<evidence type="ECO:0000256" key="2">
    <source>
        <dbReference type="ARBA" id="ARBA00005619"/>
    </source>
</evidence>
<keyword evidence="6 18" id="KW-0812">Transmembrane</keyword>
<keyword evidence="21" id="KW-1185">Reference proteome</keyword>
<evidence type="ECO:0000256" key="17">
    <source>
        <dbReference type="SAM" id="MobiDB-lite"/>
    </source>
</evidence>
<feature type="compositionally biased region" description="Acidic residues" evidence="17">
    <location>
        <begin position="435"/>
        <end position="444"/>
    </location>
</feature>
<accession>A0AAF0EYV3</accession>
<evidence type="ECO:0000256" key="14">
    <source>
        <dbReference type="ARBA" id="ARBA00023242"/>
    </source>
</evidence>
<keyword evidence="8" id="KW-0547">Nucleotide-binding</keyword>
<evidence type="ECO:0000256" key="12">
    <source>
        <dbReference type="ARBA" id="ARBA00023136"/>
    </source>
</evidence>
<feature type="repeat" description="WD" evidence="16">
    <location>
        <begin position="813"/>
        <end position="856"/>
    </location>
</feature>
<dbReference type="GO" id="GO:0000463">
    <property type="term" value="P:maturation of LSU-rRNA from tricistronic rRNA transcript (SSU-rRNA, 5.8S rRNA, LSU-rRNA)"/>
    <property type="evidence" value="ECO:0007669"/>
    <property type="project" value="UniProtKB-UniRule"/>
</dbReference>
<evidence type="ECO:0000256" key="1">
    <source>
        <dbReference type="ARBA" id="ARBA00004389"/>
    </source>
</evidence>
<dbReference type="GO" id="GO:0005525">
    <property type="term" value="F:GTP binding"/>
    <property type="evidence" value="ECO:0007669"/>
    <property type="project" value="UniProtKB-KW"/>
</dbReference>
<dbReference type="InterPro" id="IPR027417">
    <property type="entry name" value="P-loop_NTPase"/>
</dbReference>
<feature type="compositionally biased region" description="Acidic residues" evidence="17">
    <location>
        <begin position="372"/>
        <end position="425"/>
    </location>
</feature>
<dbReference type="GO" id="GO:0043021">
    <property type="term" value="F:ribonucleoprotein complex binding"/>
    <property type="evidence" value="ECO:0007669"/>
    <property type="project" value="UniProtKB-UniRule"/>
</dbReference>
<evidence type="ECO:0000256" key="16">
    <source>
        <dbReference type="PROSITE-ProRule" id="PRU00221"/>
    </source>
</evidence>
<dbReference type="InterPro" id="IPR028598">
    <property type="entry name" value="BOP1/Erb1"/>
</dbReference>
<evidence type="ECO:0000259" key="19">
    <source>
        <dbReference type="SMART" id="SM01035"/>
    </source>
</evidence>
<evidence type="ECO:0000256" key="9">
    <source>
        <dbReference type="ARBA" id="ARBA00022824"/>
    </source>
</evidence>
<dbReference type="InterPro" id="IPR019009">
    <property type="entry name" value="SRP_receptor_beta_su"/>
</dbReference>
<dbReference type="InterPro" id="IPR015943">
    <property type="entry name" value="WD40/YVTN_repeat-like_dom_sf"/>
</dbReference>
<comment type="similarity">
    <text evidence="15">Belongs to the WD repeat BOP1/ERB1 family.</text>
</comment>
<keyword evidence="7" id="KW-0677">Repeat</keyword>
<keyword evidence="13" id="KW-0675">Receptor</keyword>
<dbReference type="GO" id="GO:0030687">
    <property type="term" value="C:preribosome, large subunit precursor"/>
    <property type="evidence" value="ECO:0007669"/>
    <property type="project" value="UniProtKB-UniRule"/>
</dbReference>
<keyword evidence="9" id="KW-0256">Endoplasmic reticulum</keyword>
<keyword evidence="4 15" id="KW-0698">rRNA processing</keyword>
<dbReference type="Proteomes" id="UP001219933">
    <property type="component" value="Chromosome 3"/>
</dbReference>
<evidence type="ECO:0000256" key="10">
    <source>
        <dbReference type="ARBA" id="ARBA00022989"/>
    </source>
</evidence>
<dbReference type="PANTHER" id="PTHR17605">
    <property type="entry name" value="RIBOSOME BIOGENESIS PROTEIN BOP1 BLOCK OF PROLIFERATION 1 PROTEIN"/>
    <property type="match status" value="1"/>
</dbReference>
<feature type="repeat" description="WD" evidence="16">
    <location>
        <begin position="1155"/>
        <end position="1181"/>
    </location>
</feature>
<dbReference type="Pfam" id="PF09439">
    <property type="entry name" value="SRPRB"/>
    <property type="match status" value="1"/>
</dbReference>
<dbReference type="SMART" id="SM00320">
    <property type="entry name" value="WD40"/>
    <property type="match status" value="5"/>
</dbReference>
<evidence type="ECO:0000256" key="18">
    <source>
        <dbReference type="SAM" id="Phobius"/>
    </source>
</evidence>
<evidence type="ECO:0000256" key="8">
    <source>
        <dbReference type="ARBA" id="ARBA00022741"/>
    </source>
</evidence>
<dbReference type="GO" id="GO:0070545">
    <property type="term" value="C:PeBoW complex"/>
    <property type="evidence" value="ECO:0007669"/>
    <property type="project" value="TreeGrafter"/>
</dbReference>
<comment type="function">
    <text evidence="15">Component of the NOP7 complex, which is required for maturation of the 25S and 5.8S ribosomal RNAs and formation of the 60S ribosome.</text>
</comment>
<dbReference type="GO" id="GO:0005789">
    <property type="term" value="C:endoplasmic reticulum membrane"/>
    <property type="evidence" value="ECO:0007669"/>
    <property type="project" value="UniProtKB-SubCell"/>
</dbReference>
<evidence type="ECO:0000256" key="3">
    <source>
        <dbReference type="ARBA" id="ARBA00022517"/>
    </source>
</evidence>